<dbReference type="UniPathway" id="UPA00085"/>
<dbReference type="OrthoDB" id="9777124at2"/>
<reference evidence="11 12" key="1">
    <citation type="submission" date="2019-02" db="EMBL/GenBank/DDBJ databases">
        <title>Polymorphobacter sp. isolated from the lake at the Tibet of China.</title>
        <authorList>
            <person name="Li A."/>
        </authorList>
    </citation>
    <scope>NUCLEOTIDE SEQUENCE [LARGE SCALE GENOMIC DNA]</scope>
    <source>
        <strain evidence="11 12">DJ1R-1</strain>
    </source>
</reference>
<accession>A0A4Y9EM31</accession>
<dbReference type="PANTHER" id="PTHR30309">
    <property type="entry name" value="INNER MEMBRANE PROTEIN YGIH"/>
    <property type="match status" value="1"/>
</dbReference>
<evidence type="ECO:0000256" key="9">
    <source>
        <dbReference type="ARBA" id="ARBA00023264"/>
    </source>
</evidence>
<protein>
    <recommendedName>
        <fullName evidence="10">Glycerol-3-phosphate acyltransferase</fullName>
    </recommendedName>
    <alternativeName>
        <fullName evidence="10">Acyl-PO4 G3P acyltransferase</fullName>
    </alternativeName>
    <alternativeName>
        <fullName evidence="10">Acyl-phosphate--glycerol-3-phosphate acyltransferase</fullName>
    </alternativeName>
    <alternativeName>
        <fullName evidence="10">G3P acyltransferase</fullName>
        <shortName evidence="10">GPAT</shortName>
        <ecNumber evidence="10">2.3.1.275</ecNumber>
    </alternativeName>
    <alternativeName>
        <fullName evidence="10">Lysophosphatidic acid synthase</fullName>
        <shortName evidence="10">LPA synthase</shortName>
    </alternativeName>
</protein>
<dbReference type="GO" id="GO:0008654">
    <property type="term" value="P:phospholipid biosynthetic process"/>
    <property type="evidence" value="ECO:0007669"/>
    <property type="project" value="UniProtKB-UniRule"/>
</dbReference>
<organism evidence="11 12">
    <name type="scientific">Glacieibacterium arshaanense</name>
    <dbReference type="NCBI Taxonomy" id="2511025"/>
    <lineage>
        <taxon>Bacteria</taxon>
        <taxon>Pseudomonadati</taxon>
        <taxon>Pseudomonadota</taxon>
        <taxon>Alphaproteobacteria</taxon>
        <taxon>Sphingomonadales</taxon>
        <taxon>Sphingosinicellaceae</taxon>
        <taxon>Glacieibacterium</taxon>
    </lineage>
</organism>
<keyword evidence="2 10" id="KW-0444">Lipid biosynthesis</keyword>
<evidence type="ECO:0000256" key="5">
    <source>
        <dbReference type="ARBA" id="ARBA00022989"/>
    </source>
</evidence>
<keyword evidence="1 10" id="KW-1003">Cell membrane</keyword>
<keyword evidence="11" id="KW-0012">Acyltransferase</keyword>
<feature type="transmembrane region" description="Helical" evidence="10">
    <location>
        <begin position="6"/>
        <end position="26"/>
    </location>
</feature>
<evidence type="ECO:0000256" key="1">
    <source>
        <dbReference type="ARBA" id="ARBA00022475"/>
    </source>
</evidence>
<dbReference type="GO" id="GO:0043772">
    <property type="term" value="F:acyl-phosphate glycerol-3-phosphate acyltransferase activity"/>
    <property type="evidence" value="ECO:0007669"/>
    <property type="project" value="UniProtKB-UniRule"/>
</dbReference>
<keyword evidence="6 10" id="KW-0443">Lipid metabolism</keyword>
<dbReference type="InterPro" id="IPR003811">
    <property type="entry name" value="G3P_acylTferase_PlsY"/>
</dbReference>
<keyword evidence="4 10" id="KW-0812">Transmembrane</keyword>
<comment type="function">
    <text evidence="10">Catalyzes the transfer of an acyl group from acyl-phosphate (acyl-PO(4)) to glycerol-3-phosphate (G3P) to form lysophosphatidic acid (LPA). This enzyme utilizes acyl-phosphate as fatty acyl donor, but not acyl-CoA or acyl-ACP.</text>
</comment>
<dbReference type="PANTHER" id="PTHR30309:SF0">
    <property type="entry name" value="GLYCEROL-3-PHOSPHATE ACYLTRANSFERASE-RELATED"/>
    <property type="match status" value="1"/>
</dbReference>
<comment type="catalytic activity">
    <reaction evidence="10">
        <text>an acyl phosphate + sn-glycerol 3-phosphate = a 1-acyl-sn-glycero-3-phosphate + phosphate</text>
        <dbReference type="Rhea" id="RHEA:34075"/>
        <dbReference type="ChEBI" id="CHEBI:43474"/>
        <dbReference type="ChEBI" id="CHEBI:57597"/>
        <dbReference type="ChEBI" id="CHEBI:57970"/>
        <dbReference type="ChEBI" id="CHEBI:59918"/>
        <dbReference type="EC" id="2.3.1.275"/>
    </reaction>
</comment>
<dbReference type="SMART" id="SM01207">
    <property type="entry name" value="G3P_acyltransf"/>
    <property type="match status" value="1"/>
</dbReference>
<comment type="pathway">
    <text evidence="10">Lipid metabolism; phospholipid metabolism.</text>
</comment>
<evidence type="ECO:0000313" key="11">
    <source>
        <dbReference type="EMBL" id="TFU01430.1"/>
    </source>
</evidence>
<comment type="caution">
    <text evidence="11">The sequence shown here is derived from an EMBL/GenBank/DDBJ whole genome shotgun (WGS) entry which is preliminary data.</text>
</comment>
<dbReference type="Pfam" id="PF02660">
    <property type="entry name" value="G3P_acyltransf"/>
    <property type="match status" value="1"/>
</dbReference>
<keyword evidence="7 10" id="KW-0472">Membrane</keyword>
<proteinExistence type="inferred from homology"/>
<dbReference type="EMBL" id="SIHO01000003">
    <property type="protein sequence ID" value="TFU01430.1"/>
    <property type="molecule type" value="Genomic_DNA"/>
</dbReference>
<dbReference type="RefSeq" id="WP_135246934.1">
    <property type="nucleotide sequence ID" value="NZ_SIHO01000003.1"/>
</dbReference>
<feature type="transmembrane region" description="Helical" evidence="10">
    <location>
        <begin position="110"/>
        <end position="132"/>
    </location>
</feature>
<comment type="subunit">
    <text evidence="10">Probably interacts with PlsX.</text>
</comment>
<keyword evidence="12" id="KW-1185">Reference proteome</keyword>
<gene>
    <name evidence="10 11" type="primary">plsY</name>
    <name evidence="11" type="ORF">EUV02_14220</name>
</gene>
<dbReference type="NCBIfam" id="TIGR00023">
    <property type="entry name" value="glycerol-3-phosphate 1-O-acyltransferase PlsY"/>
    <property type="match status" value="1"/>
</dbReference>
<dbReference type="EC" id="2.3.1.275" evidence="10"/>
<evidence type="ECO:0000256" key="10">
    <source>
        <dbReference type="HAMAP-Rule" id="MF_01043"/>
    </source>
</evidence>
<dbReference type="AlphaFoldDB" id="A0A4Y9EM31"/>
<keyword evidence="5 10" id="KW-1133">Transmembrane helix</keyword>
<sequence length="195" mass="19797">MMLTNPLIWAVIGYLLGSIPFGLLLARGQGIDLRGVGSGNIGATNVLRTGRKGIALATLLLDAGKGAAAVLLAQHFAGYEAAQIAGVAAFTGHCFPVWLKFNGGKGVSTLLGVAFAAAPLIGVCVALVWLGAAAITRYSSAGGLAAAVAAPVAGYFLGAPGWTIAFAVMAVLLWWRHADNIKRLANGTESKIGAK</sequence>
<evidence type="ECO:0000256" key="6">
    <source>
        <dbReference type="ARBA" id="ARBA00023098"/>
    </source>
</evidence>
<keyword evidence="3 10" id="KW-0808">Transferase</keyword>
<evidence type="ECO:0000256" key="4">
    <source>
        <dbReference type="ARBA" id="ARBA00022692"/>
    </source>
</evidence>
<feature type="transmembrane region" description="Helical" evidence="10">
    <location>
        <begin position="152"/>
        <end position="175"/>
    </location>
</feature>
<evidence type="ECO:0000256" key="8">
    <source>
        <dbReference type="ARBA" id="ARBA00023209"/>
    </source>
</evidence>
<keyword evidence="8 10" id="KW-0594">Phospholipid biosynthesis</keyword>
<evidence type="ECO:0000313" key="12">
    <source>
        <dbReference type="Proteomes" id="UP000297737"/>
    </source>
</evidence>
<comment type="similarity">
    <text evidence="10">Belongs to the PlsY family.</text>
</comment>
<evidence type="ECO:0000256" key="7">
    <source>
        <dbReference type="ARBA" id="ARBA00023136"/>
    </source>
</evidence>
<dbReference type="Proteomes" id="UP000297737">
    <property type="component" value="Unassembled WGS sequence"/>
</dbReference>
<comment type="caution">
    <text evidence="10">Lacks conserved residue(s) required for the propagation of feature annotation.</text>
</comment>
<name>A0A4Y9EM31_9SPHN</name>
<dbReference type="HAMAP" id="MF_01043">
    <property type="entry name" value="PlsY"/>
    <property type="match status" value="1"/>
</dbReference>
<evidence type="ECO:0000256" key="2">
    <source>
        <dbReference type="ARBA" id="ARBA00022516"/>
    </source>
</evidence>
<evidence type="ECO:0000256" key="3">
    <source>
        <dbReference type="ARBA" id="ARBA00022679"/>
    </source>
</evidence>
<dbReference type="GO" id="GO:0005886">
    <property type="term" value="C:plasma membrane"/>
    <property type="evidence" value="ECO:0007669"/>
    <property type="project" value="UniProtKB-SubCell"/>
</dbReference>
<comment type="subcellular location">
    <subcellularLocation>
        <location evidence="10">Cell membrane</location>
        <topology evidence="10">Multi-pass membrane protein</topology>
    </subcellularLocation>
</comment>
<keyword evidence="9 10" id="KW-1208">Phospholipid metabolism</keyword>